<dbReference type="PANTHER" id="PTHR43575:SF1">
    <property type="entry name" value="PROTEIN ABCI7, CHLOROPLASTIC"/>
    <property type="match status" value="1"/>
</dbReference>
<dbReference type="HOGENOM" id="CLU_026231_6_0_11"/>
<dbReference type="SUPFAM" id="SSF101960">
    <property type="entry name" value="Stabilizer of iron transporter SufD"/>
    <property type="match status" value="1"/>
</dbReference>
<gene>
    <name evidence="2" type="ordered locus">Srot_2328</name>
</gene>
<dbReference type="KEGG" id="srt:Srot_2328"/>
<dbReference type="OrthoDB" id="9803529at2"/>
<dbReference type="AlphaFoldDB" id="D6ZAP1"/>
<protein>
    <submittedName>
        <fullName evidence="2">FeS assembly protein SufD</fullName>
    </submittedName>
</protein>
<dbReference type="InterPro" id="IPR000825">
    <property type="entry name" value="SUF_FeS_clus_asmbl_SufBD_core"/>
</dbReference>
<dbReference type="STRING" id="640132.Srot_2328"/>
<dbReference type="Pfam" id="PF01458">
    <property type="entry name" value="SUFBD_core"/>
    <property type="match status" value="1"/>
</dbReference>
<keyword evidence="3" id="KW-1185">Reference proteome</keyword>
<dbReference type="PANTHER" id="PTHR43575">
    <property type="entry name" value="PROTEIN ABCI7, CHLOROPLASTIC"/>
    <property type="match status" value="1"/>
</dbReference>
<dbReference type="RefSeq" id="WP_013139227.1">
    <property type="nucleotide sequence ID" value="NC_014168.1"/>
</dbReference>
<dbReference type="EMBL" id="CP001958">
    <property type="protein sequence ID" value="ADG98777.1"/>
    <property type="molecule type" value="Genomic_DNA"/>
</dbReference>
<evidence type="ECO:0000313" key="2">
    <source>
        <dbReference type="EMBL" id="ADG98777.1"/>
    </source>
</evidence>
<dbReference type="GO" id="GO:0016226">
    <property type="term" value="P:iron-sulfur cluster assembly"/>
    <property type="evidence" value="ECO:0007669"/>
    <property type="project" value="InterPro"/>
</dbReference>
<reference evidence="2 3" key="1">
    <citation type="journal article" date="2010" name="Stand. Genomic Sci.">
        <title>Complete genome sequence of Segniliparus rotundus type strain (CDC 1076).</title>
        <authorList>
            <person name="Sikorski J."/>
            <person name="Lapidus A."/>
            <person name="Copeland A."/>
            <person name="Misra M."/>
            <person name="Glavina Del Rio T."/>
            <person name="Nolan M."/>
            <person name="Lucas S."/>
            <person name="Chen F."/>
            <person name="Tice H."/>
            <person name="Cheng J.F."/>
            <person name="Jando M."/>
            <person name="Schneider S."/>
            <person name="Bruce D."/>
            <person name="Goodwin L."/>
            <person name="Pitluck S."/>
            <person name="Liolios K."/>
            <person name="Mikhailova N."/>
            <person name="Pati A."/>
            <person name="Ivanova N."/>
            <person name="Mavromatis K."/>
            <person name="Chen A."/>
            <person name="Palaniappan K."/>
            <person name="Chertkov O."/>
            <person name="Land M."/>
            <person name="Hauser L."/>
            <person name="Chang Y.J."/>
            <person name="Jeffries C.D."/>
            <person name="Brettin T."/>
            <person name="Detter J.C."/>
            <person name="Han C."/>
            <person name="Rohde M."/>
            <person name="Goker M."/>
            <person name="Bristow J."/>
            <person name="Eisen J.A."/>
            <person name="Markowitz V."/>
            <person name="Hugenholtz P."/>
            <person name="Kyrpides N.C."/>
            <person name="Klenk H.P."/>
        </authorList>
    </citation>
    <scope>NUCLEOTIDE SEQUENCE [LARGE SCALE GENOMIC DNA]</scope>
    <source>
        <strain evidence="3">ATCC BAA-972 / CDC 1076 / CIP 108378 / DSM 44985 / JCM 13578</strain>
    </source>
</reference>
<organism evidence="2 3">
    <name type="scientific">Segniliparus rotundus (strain ATCC BAA-972 / CDC 1076 / CIP 108378 / DSM 44985 / JCM 13578)</name>
    <dbReference type="NCBI Taxonomy" id="640132"/>
    <lineage>
        <taxon>Bacteria</taxon>
        <taxon>Bacillati</taxon>
        <taxon>Actinomycetota</taxon>
        <taxon>Actinomycetes</taxon>
        <taxon>Mycobacteriales</taxon>
        <taxon>Segniliparaceae</taxon>
        <taxon>Segniliparus</taxon>
    </lineage>
</organism>
<dbReference type="InterPro" id="IPR055346">
    <property type="entry name" value="Fe-S_cluster_assembly_SufBD"/>
</dbReference>
<dbReference type="eggNOG" id="COG0719">
    <property type="taxonomic scope" value="Bacteria"/>
</dbReference>
<dbReference type="Proteomes" id="UP000002247">
    <property type="component" value="Chromosome"/>
</dbReference>
<evidence type="ECO:0000259" key="1">
    <source>
        <dbReference type="Pfam" id="PF01458"/>
    </source>
</evidence>
<accession>D6ZAP1</accession>
<feature type="domain" description="SUF system FeS cluster assembly SufBD core" evidence="1">
    <location>
        <begin position="121"/>
        <end position="343"/>
    </location>
</feature>
<sequence length="383" mass="40668">MTLAPVLGERFASRDPEDFPAPSSHEENWRFTPLGKIREFFTAFTPDGESKLDFGAPLEGVRVQTARPASLEAFGSALVPADKVSALAMRHAETGGHIVVEAGARPAGPVLLSRVGVRGRSYAHHVVEVGAGAEVTIVAEHSGLAQIAANLEIILGDGANCTFVVVNDEDPGSTRLASYAALVGRDASYRAVEVALGGSLVRTVSTVRFAAPGGRAELCGVALSGDGQHLESRLFVDHDQPNCTSNVLYKNALLTPAARTVWVGDVRIRPAATGTLTYELNRNLLLAKGARADSVPNLEIETGQIHGAGHASTTGRFDEEQMFYLRSRGLSEDEARRLVVRGFFGEVVAKIPDESVRARIAELVEGKLAQSGWGSRPPADDAT</sequence>
<dbReference type="InterPro" id="IPR037284">
    <property type="entry name" value="SUF_FeS_clus_asmbl_SufBD_sf"/>
</dbReference>
<proteinExistence type="predicted"/>
<name>D6ZAP1_SEGRD</name>
<evidence type="ECO:0000313" key="3">
    <source>
        <dbReference type="Proteomes" id="UP000002247"/>
    </source>
</evidence>